<dbReference type="GO" id="GO:0003856">
    <property type="term" value="F:3-dehydroquinate synthase activity"/>
    <property type="evidence" value="ECO:0007669"/>
    <property type="project" value="TreeGrafter"/>
</dbReference>
<evidence type="ECO:0000256" key="7">
    <source>
        <dbReference type="ARBA" id="ARBA00024060"/>
    </source>
</evidence>
<dbReference type="InterPro" id="IPR030960">
    <property type="entry name" value="DHQS/DOIS_N"/>
</dbReference>
<evidence type="ECO:0000256" key="4">
    <source>
        <dbReference type="ARBA" id="ARBA00023027"/>
    </source>
</evidence>
<dbReference type="AlphaFoldDB" id="A0A5P2BX84"/>
<dbReference type="InterPro" id="IPR050071">
    <property type="entry name" value="Dehydroquinate_synthase"/>
</dbReference>
<gene>
    <name evidence="11" type="ORF">DEJ48_16765</name>
</gene>
<evidence type="ECO:0000313" key="11">
    <source>
        <dbReference type="EMBL" id="QES34837.1"/>
    </source>
</evidence>
<evidence type="ECO:0000259" key="10">
    <source>
        <dbReference type="Pfam" id="PF24621"/>
    </source>
</evidence>
<dbReference type="PANTHER" id="PTHR43622">
    <property type="entry name" value="3-DEHYDROQUINATE SYNTHASE"/>
    <property type="match status" value="1"/>
</dbReference>
<dbReference type="GO" id="GO:0000166">
    <property type="term" value="F:nucleotide binding"/>
    <property type="evidence" value="ECO:0007669"/>
    <property type="project" value="UniProtKB-KW"/>
</dbReference>
<protein>
    <recommendedName>
        <fullName evidence="8">2-epi-5-epi-valiolone synthase</fullName>
        <ecNumber evidence="7">4.2.3.152</ecNumber>
    </recommendedName>
</protein>
<dbReference type="EC" id="4.2.3.152" evidence="7"/>
<keyword evidence="3" id="KW-0547">Nucleotide-binding</keyword>
<reference evidence="11 12" key="1">
    <citation type="submission" date="2018-05" db="EMBL/GenBank/DDBJ databases">
        <title>Streptomyces venezuelae.</title>
        <authorList>
            <person name="Kim W."/>
            <person name="Lee N."/>
            <person name="Cho B.-K."/>
        </authorList>
    </citation>
    <scope>NUCLEOTIDE SEQUENCE [LARGE SCALE GENOMIC DNA]</scope>
    <source>
        <strain evidence="11 12">ATCC 14584</strain>
    </source>
</reference>
<dbReference type="CDD" id="cd08199">
    <property type="entry name" value="EEVS"/>
    <property type="match status" value="1"/>
</dbReference>
<name>A0A5P2BX84_STRVZ</name>
<feature type="domain" description="3-dehydroquinate synthase N-terminal" evidence="9">
    <location>
        <begin position="119"/>
        <end position="231"/>
    </location>
</feature>
<dbReference type="Proteomes" id="UP000322927">
    <property type="component" value="Chromosome"/>
</dbReference>
<dbReference type="Pfam" id="PF24621">
    <property type="entry name" value="DHQS_C"/>
    <property type="match status" value="1"/>
</dbReference>
<feature type="domain" description="3-dehydroquinate synthase C-terminal" evidence="10">
    <location>
        <begin position="234"/>
        <end position="381"/>
    </location>
</feature>
<comment type="catalytic activity">
    <reaction evidence="6">
        <text>D-sedoheptulose 7-phosphate = 2-epi-5-epi-valiolone + phosphate</text>
        <dbReference type="Rhea" id="RHEA:44184"/>
        <dbReference type="ChEBI" id="CHEBI:43474"/>
        <dbReference type="ChEBI" id="CHEBI:57483"/>
        <dbReference type="ChEBI" id="CHEBI:84187"/>
        <dbReference type="EC" id="4.2.3.152"/>
    </reaction>
</comment>
<evidence type="ECO:0000256" key="3">
    <source>
        <dbReference type="ARBA" id="ARBA00022741"/>
    </source>
</evidence>
<keyword evidence="4" id="KW-0520">NAD</keyword>
<dbReference type="GO" id="GO:0046872">
    <property type="term" value="F:metal ion binding"/>
    <property type="evidence" value="ECO:0007669"/>
    <property type="project" value="UniProtKB-KW"/>
</dbReference>
<dbReference type="SUPFAM" id="SSF56796">
    <property type="entry name" value="Dehydroquinate synthase-like"/>
    <property type="match status" value="1"/>
</dbReference>
<evidence type="ECO:0000256" key="6">
    <source>
        <dbReference type="ARBA" id="ARBA00023993"/>
    </source>
</evidence>
<keyword evidence="2" id="KW-0479">Metal-binding</keyword>
<sequence length="434" mass="47521">MSGNNSALLGRPSERVQTVGYGAAGTAGDAAVAAQPGAGLYAYSERVDSWVVRTAKPVSYEVRVADGLFDFERTDLLEPAAAPGKRLRRFVVLDSDVDLLHGNRIRAYFDYHDVEHVICVVPADETVKSFETASRIVEELDAFGVDRRREPLIVIGGGVLMDIVGLASSLYRRGTPFIRVPTTLIGLVDAGVGAKTGVNFNGHKNRLGTYFPADLTLLDRTFLATLDRRHIGNGLAEILKIALIKDARLFDVLESHGPLLLNEKFQGESEAGEDAAREVVHRAIQGMLEELQPNLWETKLERSVDYGHTFSPTVEMRALPALLHGEAVCVDMALTTALARRRGLIDDADARRVYDVMHGLELPAWDDLLDQPELLTAALLDTVRHRNGQQRLPLPVGIGDVTFVNDVTEQELLDAVAELRVAGRGRDLVEGQHV</sequence>
<dbReference type="OrthoDB" id="9806583at2"/>
<evidence type="ECO:0000259" key="9">
    <source>
        <dbReference type="Pfam" id="PF01761"/>
    </source>
</evidence>
<dbReference type="InterPro" id="IPR056179">
    <property type="entry name" value="DHQS_C"/>
</dbReference>
<dbReference type="EMBL" id="CP029192">
    <property type="protein sequence ID" value="QES34837.1"/>
    <property type="molecule type" value="Genomic_DNA"/>
</dbReference>
<evidence type="ECO:0000313" key="12">
    <source>
        <dbReference type="Proteomes" id="UP000322927"/>
    </source>
</evidence>
<evidence type="ECO:0000256" key="2">
    <source>
        <dbReference type="ARBA" id="ARBA00022723"/>
    </source>
</evidence>
<proteinExistence type="predicted"/>
<dbReference type="Gene3D" id="1.20.1090.10">
    <property type="entry name" value="Dehydroquinate synthase-like - alpha domain"/>
    <property type="match status" value="1"/>
</dbReference>
<dbReference type="InterPro" id="IPR035872">
    <property type="entry name" value="EEVS-like"/>
</dbReference>
<organism evidence="11 12">
    <name type="scientific">Streptomyces venezuelae</name>
    <dbReference type="NCBI Taxonomy" id="54571"/>
    <lineage>
        <taxon>Bacteria</taxon>
        <taxon>Bacillati</taxon>
        <taxon>Actinomycetota</taxon>
        <taxon>Actinomycetes</taxon>
        <taxon>Kitasatosporales</taxon>
        <taxon>Streptomycetaceae</taxon>
        <taxon>Streptomyces</taxon>
    </lineage>
</organism>
<evidence type="ECO:0000256" key="1">
    <source>
        <dbReference type="ARBA" id="ARBA00001911"/>
    </source>
</evidence>
<evidence type="ECO:0000256" key="8">
    <source>
        <dbReference type="ARBA" id="ARBA00024092"/>
    </source>
</evidence>
<dbReference type="RefSeq" id="WP_150216977.1">
    <property type="nucleotide sequence ID" value="NZ_CP029192.1"/>
</dbReference>
<comment type="cofactor">
    <cofactor evidence="1">
        <name>NAD(+)</name>
        <dbReference type="ChEBI" id="CHEBI:57540"/>
    </cofactor>
</comment>
<dbReference type="PANTHER" id="PTHR43622:SF3">
    <property type="entry name" value="2-EPI-5-EPI-VALIOLONE SYNTHASE"/>
    <property type="match status" value="1"/>
</dbReference>
<dbReference type="Pfam" id="PF01761">
    <property type="entry name" value="DHQ_synthase"/>
    <property type="match status" value="1"/>
</dbReference>
<evidence type="ECO:0000256" key="5">
    <source>
        <dbReference type="ARBA" id="ARBA00023239"/>
    </source>
</evidence>
<dbReference type="Gene3D" id="3.40.50.1970">
    <property type="match status" value="1"/>
</dbReference>
<accession>A0A5P2BX84</accession>
<keyword evidence="5" id="KW-0456">Lyase</keyword>
<dbReference type="GO" id="GO:0017000">
    <property type="term" value="P:antibiotic biosynthetic process"/>
    <property type="evidence" value="ECO:0007669"/>
    <property type="project" value="InterPro"/>
</dbReference>